<evidence type="ECO:0000313" key="3">
    <source>
        <dbReference type="EMBL" id="PYD80637.1"/>
    </source>
</evidence>
<evidence type="ECO:0000259" key="2">
    <source>
        <dbReference type="Pfam" id="PF01266"/>
    </source>
</evidence>
<proteinExistence type="predicted"/>
<dbReference type="EMBL" id="NKUA01000002">
    <property type="protein sequence ID" value="PYD80637.1"/>
    <property type="molecule type" value="Genomic_DNA"/>
</dbReference>
<dbReference type="InterPro" id="IPR006076">
    <property type="entry name" value="FAD-dep_OxRdtase"/>
</dbReference>
<keyword evidence="1" id="KW-0560">Oxidoreductase</keyword>
<dbReference type="OrthoDB" id="9806601at2"/>
<dbReference type="Gene3D" id="3.50.50.60">
    <property type="entry name" value="FAD/NAD(P)-binding domain"/>
    <property type="match status" value="1"/>
</dbReference>
<dbReference type="GO" id="GO:0005737">
    <property type="term" value="C:cytoplasm"/>
    <property type="evidence" value="ECO:0007669"/>
    <property type="project" value="TreeGrafter"/>
</dbReference>
<dbReference type="RefSeq" id="WP_110567013.1">
    <property type="nucleotide sequence ID" value="NZ_CP137147.1"/>
</dbReference>
<evidence type="ECO:0000256" key="1">
    <source>
        <dbReference type="ARBA" id="ARBA00023002"/>
    </source>
</evidence>
<dbReference type="PANTHER" id="PTHR13847:SF281">
    <property type="entry name" value="FAD DEPENDENT OXIDOREDUCTASE DOMAIN-CONTAINING PROTEIN"/>
    <property type="match status" value="1"/>
</dbReference>
<feature type="domain" description="FAD dependent oxidoreductase" evidence="2">
    <location>
        <begin position="27"/>
        <end position="380"/>
    </location>
</feature>
<protein>
    <submittedName>
        <fullName evidence="3">FAD-dependent oxidoreductase</fullName>
    </submittedName>
</protein>
<name>A0A318QLT4_9PROT</name>
<comment type="caution">
    <text evidence="3">The sequence shown here is derived from an EMBL/GenBank/DDBJ whole genome shotgun (WGS) entry which is preliminary data.</text>
</comment>
<organism evidence="3 4">
    <name type="scientific">Komagataeibacter sucrofermentans</name>
    <dbReference type="NCBI Taxonomy" id="1053551"/>
    <lineage>
        <taxon>Bacteria</taxon>
        <taxon>Pseudomonadati</taxon>
        <taxon>Pseudomonadota</taxon>
        <taxon>Alphaproteobacteria</taxon>
        <taxon>Acetobacterales</taxon>
        <taxon>Acetobacteraceae</taxon>
        <taxon>Komagataeibacter</taxon>
    </lineage>
</organism>
<gene>
    <name evidence="3" type="ORF">CFR77_01640</name>
</gene>
<evidence type="ECO:0000313" key="4">
    <source>
        <dbReference type="Proteomes" id="UP000247814"/>
    </source>
</evidence>
<dbReference type="Gene3D" id="3.30.9.10">
    <property type="entry name" value="D-Amino Acid Oxidase, subunit A, domain 2"/>
    <property type="match status" value="1"/>
</dbReference>
<dbReference type="Pfam" id="PF01266">
    <property type="entry name" value="DAO"/>
    <property type="match status" value="1"/>
</dbReference>
<dbReference type="GO" id="GO:0016491">
    <property type="term" value="F:oxidoreductase activity"/>
    <property type="evidence" value="ECO:0007669"/>
    <property type="project" value="UniProtKB-KW"/>
</dbReference>
<reference evidence="3 4" key="1">
    <citation type="submission" date="2017-07" db="EMBL/GenBank/DDBJ databases">
        <title>A draft genome sequence of Komagataeibacter sucrofermentans LMG 18788.</title>
        <authorList>
            <person name="Skraban J."/>
            <person name="Cleenwerck I."/>
            <person name="Vandamme P."/>
            <person name="Trcek J."/>
        </authorList>
    </citation>
    <scope>NUCLEOTIDE SEQUENCE [LARGE SCALE GENOMIC DNA]</scope>
    <source>
        <strain evidence="3 4">LMG 18788</strain>
    </source>
</reference>
<dbReference type="PANTHER" id="PTHR13847">
    <property type="entry name" value="SARCOSINE DEHYDROGENASE-RELATED"/>
    <property type="match status" value="1"/>
</dbReference>
<dbReference type="InterPro" id="IPR036188">
    <property type="entry name" value="FAD/NAD-bd_sf"/>
</dbReference>
<keyword evidence="4" id="KW-1185">Reference proteome</keyword>
<sequence>MKLTSYWLDTAPAFTGTPIAALPAKADVVVIGAGFSGLSAALKLAKSGASVVVIDEERVIGKASGRNGGHVNNGLAGNYGMACDKLGVATAARLYKVLNRAVDTVERIVTENGIDCHFRRCGKLKLASRESHMASLRADQARLAMDVDPDSRVLEANALGDEIGSSKFAGGILYPHSGQMHMGKFGIGLANSVLKASGQIFENTPMTALRREGRITRVTTPHGVIDAGAVLLATGTSRHAPSYFRKRIMPVGSFIVATEPLDDATVKSIMPGHRNVVTTQNIHHYFRIAADNRLIFGGRARFSKSRESTDISSGDMLRDALQSVFPQVPDIRIDYCWGGDVDMTIDRLPRAGEWNGVFYTMGYSGHGTQMSVHMGQCMADVIAGNPHANPLENMPWPRIPMYGLAEHFLPAIGMYYRIKDKLM</sequence>
<dbReference type="AlphaFoldDB" id="A0A318QLT4"/>
<accession>A0A318QLT4</accession>
<dbReference type="Proteomes" id="UP000247814">
    <property type="component" value="Unassembled WGS sequence"/>
</dbReference>
<dbReference type="SUPFAM" id="SSF51905">
    <property type="entry name" value="FAD/NAD(P)-binding domain"/>
    <property type="match status" value="1"/>
</dbReference>